<dbReference type="EMBL" id="JAYKLX010000011">
    <property type="protein sequence ID" value="MEB3347945.1"/>
    <property type="molecule type" value="Genomic_DNA"/>
</dbReference>
<gene>
    <name evidence="1" type="ORF">U6A24_20895</name>
</gene>
<evidence type="ECO:0000313" key="2">
    <source>
        <dbReference type="Proteomes" id="UP001327027"/>
    </source>
</evidence>
<proteinExistence type="predicted"/>
<dbReference type="RefSeq" id="WP_324181969.1">
    <property type="nucleotide sequence ID" value="NZ_BAABAW010000006.1"/>
</dbReference>
<comment type="caution">
    <text evidence="1">The sequence shown here is derived from an EMBL/GenBank/DDBJ whole genome shotgun (WGS) entry which is preliminary data.</text>
</comment>
<sequence length="125" mass="14795">MITSYTLDFCDLDVYEDYVVSRIYEGVTTTPEMLKVFLKLMDLHYKNKPFIYISHRVHSFSINPAIHAESSKIPNLLGIAVVSTDVMQKEQIKMERFFFKKDFELFHTIEEALVWKEEILSKHKD</sequence>
<protein>
    <recommendedName>
        <fullName evidence="3">SpoIIAA-like protein</fullName>
    </recommendedName>
</protein>
<evidence type="ECO:0000313" key="1">
    <source>
        <dbReference type="EMBL" id="MEB3347945.1"/>
    </source>
</evidence>
<name>A0ABU6A1K1_9FLAO</name>
<keyword evidence="2" id="KW-1185">Reference proteome</keyword>
<dbReference type="Proteomes" id="UP001327027">
    <property type="component" value="Unassembled WGS sequence"/>
</dbReference>
<evidence type="ECO:0008006" key="3">
    <source>
        <dbReference type="Google" id="ProtNLM"/>
    </source>
</evidence>
<organism evidence="1 2">
    <name type="scientific">Aquimarina gracilis</name>
    <dbReference type="NCBI Taxonomy" id="874422"/>
    <lineage>
        <taxon>Bacteria</taxon>
        <taxon>Pseudomonadati</taxon>
        <taxon>Bacteroidota</taxon>
        <taxon>Flavobacteriia</taxon>
        <taxon>Flavobacteriales</taxon>
        <taxon>Flavobacteriaceae</taxon>
        <taxon>Aquimarina</taxon>
    </lineage>
</organism>
<accession>A0ABU6A1K1</accession>
<reference evidence="1 2" key="1">
    <citation type="journal article" date="2013" name="Int. J. Syst. Evol. Microbiol.">
        <title>Aquimarina gracilis sp. nov., isolated from the gut microflora of a mussel, Mytilus coruscus, and emended description of Aquimarina spongiae.</title>
        <authorList>
            <person name="Park S.C."/>
            <person name="Choe H.N."/>
            <person name="Baik K.S."/>
            <person name="Seong C.N."/>
        </authorList>
    </citation>
    <scope>NUCLEOTIDE SEQUENCE [LARGE SCALE GENOMIC DNA]</scope>
    <source>
        <strain evidence="1 2">PSC32</strain>
    </source>
</reference>